<dbReference type="OrthoDB" id="9801717at2"/>
<protein>
    <recommendedName>
        <fullName evidence="2">Tyr recombinase domain-containing protein</fullName>
    </recommendedName>
</protein>
<reference evidence="4" key="1">
    <citation type="journal article" date="2019" name="Genome Announc.">
        <title>Draft Genome Sequence of Pseudoalteromonas piscicida Strain 36Y ROTHPW, an Hypersaline Seawater Isolate from the South Coast of Sonora, Mexico.</title>
        <authorList>
            <person name="Sanchez-Diaz R."/>
            <person name="Molina-Garza Z.J."/>
            <person name="Cruz-Suarez L.E."/>
            <person name="Selvin J."/>
            <person name="Kiran G.S."/>
            <person name="Ibarra-Gamez J.C."/>
            <person name="Gomez-Gil B."/>
            <person name="Galaviz-Silva L."/>
        </authorList>
    </citation>
    <scope>NUCLEOTIDE SEQUENCE [LARGE SCALE GENOMIC DNA]</scope>
    <source>
        <strain evidence="4">36Y_RITHPW</strain>
    </source>
</reference>
<evidence type="ECO:0000313" key="3">
    <source>
        <dbReference type="EMBL" id="PCK29654.1"/>
    </source>
</evidence>
<dbReference type="SUPFAM" id="SSF56349">
    <property type="entry name" value="DNA breaking-rejoining enzymes"/>
    <property type="match status" value="1"/>
</dbReference>
<dbReference type="Pfam" id="PF00589">
    <property type="entry name" value="Phage_integrase"/>
    <property type="match status" value="1"/>
</dbReference>
<dbReference type="EMBL" id="NKHF01000107">
    <property type="protein sequence ID" value="PCK29654.1"/>
    <property type="molecule type" value="Genomic_DNA"/>
</dbReference>
<evidence type="ECO:0000313" key="4">
    <source>
        <dbReference type="Proteomes" id="UP000228621"/>
    </source>
</evidence>
<dbReference type="GO" id="GO:0015074">
    <property type="term" value="P:DNA integration"/>
    <property type="evidence" value="ECO:0007669"/>
    <property type="project" value="InterPro"/>
</dbReference>
<comment type="caution">
    <text evidence="3">The sequence shown here is derived from an EMBL/GenBank/DDBJ whole genome shotgun (WGS) entry which is preliminary data.</text>
</comment>
<name>A0A2A5JJM9_PSEO7</name>
<sequence length="70" mass="8170">MLTVSIYKCHTGRFMLDNGADLRHIQKMLGHASIFTIQRYTHISRKKSSEVMKQHIPRLLKQVVCFELLA</sequence>
<dbReference type="GO" id="GO:0006310">
    <property type="term" value="P:DNA recombination"/>
    <property type="evidence" value="ECO:0007669"/>
    <property type="project" value="UniProtKB-KW"/>
</dbReference>
<feature type="domain" description="Tyr recombinase" evidence="2">
    <location>
        <begin position="14"/>
        <end position="45"/>
    </location>
</feature>
<proteinExistence type="predicted"/>
<dbReference type="Gene3D" id="1.10.443.10">
    <property type="entry name" value="Intergrase catalytic core"/>
    <property type="match status" value="1"/>
</dbReference>
<evidence type="ECO:0000256" key="1">
    <source>
        <dbReference type="ARBA" id="ARBA00023172"/>
    </source>
</evidence>
<dbReference type="InterPro" id="IPR002104">
    <property type="entry name" value="Integrase_catalytic"/>
</dbReference>
<dbReference type="InterPro" id="IPR011010">
    <property type="entry name" value="DNA_brk_join_enz"/>
</dbReference>
<dbReference type="InterPro" id="IPR013762">
    <property type="entry name" value="Integrase-like_cat_sf"/>
</dbReference>
<evidence type="ECO:0000259" key="2">
    <source>
        <dbReference type="Pfam" id="PF00589"/>
    </source>
</evidence>
<gene>
    <name evidence="3" type="ORF">CEX98_21480</name>
</gene>
<accession>A0A2A5JJM9</accession>
<dbReference type="AlphaFoldDB" id="A0A2A5JJM9"/>
<dbReference type="Proteomes" id="UP000228621">
    <property type="component" value="Unassembled WGS sequence"/>
</dbReference>
<organism evidence="3 4">
    <name type="scientific">Pseudoalteromonas piscicida</name>
    <dbReference type="NCBI Taxonomy" id="43662"/>
    <lineage>
        <taxon>Bacteria</taxon>
        <taxon>Pseudomonadati</taxon>
        <taxon>Pseudomonadota</taxon>
        <taxon>Gammaproteobacteria</taxon>
        <taxon>Alteromonadales</taxon>
        <taxon>Pseudoalteromonadaceae</taxon>
        <taxon>Pseudoalteromonas</taxon>
    </lineage>
</organism>
<keyword evidence="1" id="KW-0233">DNA recombination</keyword>
<dbReference type="GO" id="GO:0003677">
    <property type="term" value="F:DNA binding"/>
    <property type="evidence" value="ECO:0007669"/>
    <property type="project" value="InterPro"/>
</dbReference>
<keyword evidence="4" id="KW-1185">Reference proteome</keyword>